<protein>
    <submittedName>
        <fullName evidence="4">LacI family transcriptional regulator</fullName>
    </submittedName>
</protein>
<dbReference type="GeneID" id="78296809"/>
<evidence type="ECO:0000313" key="4">
    <source>
        <dbReference type="EMBL" id="PVY36096.1"/>
    </source>
</evidence>
<evidence type="ECO:0000313" key="5">
    <source>
        <dbReference type="Proteomes" id="UP000245959"/>
    </source>
</evidence>
<dbReference type="GO" id="GO:0000976">
    <property type="term" value="F:transcription cis-regulatory region binding"/>
    <property type="evidence" value="ECO:0007669"/>
    <property type="project" value="TreeGrafter"/>
</dbReference>
<dbReference type="Proteomes" id="UP000245959">
    <property type="component" value="Unassembled WGS sequence"/>
</dbReference>
<dbReference type="Gene3D" id="1.10.260.40">
    <property type="entry name" value="lambda repressor-like DNA-binding domains"/>
    <property type="match status" value="1"/>
</dbReference>
<dbReference type="InterPro" id="IPR010982">
    <property type="entry name" value="Lambda_DNA-bd_dom_sf"/>
</dbReference>
<dbReference type="AlphaFoldDB" id="A0A2U1AI60"/>
<keyword evidence="3" id="KW-0804">Transcription</keyword>
<keyword evidence="2" id="KW-0238">DNA-binding</keyword>
<organism evidence="4 5">
    <name type="scientific">Victivallis vadensis</name>
    <dbReference type="NCBI Taxonomy" id="172901"/>
    <lineage>
        <taxon>Bacteria</taxon>
        <taxon>Pseudomonadati</taxon>
        <taxon>Lentisphaerota</taxon>
        <taxon>Lentisphaeria</taxon>
        <taxon>Victivallales</taxon>
        <taxon>Victivallaceae</taxon>
        <taxon>Victivallis</taxon>
    </lineage>
</organism>
<dbReference type="Gene3D" id="3.40.50.2300">
    <property type="match status" value="2"/>
</dbReference>
<evidence type="ECO:0000256" key="1">
    <source>
        <dbReference type="ARBA" id="ARBA00023015"/>
    </source>
</evidence>
<evidence type="ECO:0000256" key="3">
    <source>
        <dbReference type="ARBA" id="ARBA00023163"/>
    </source>
</evidence>
<reference evidence="4 5" key="1">
    <citation type="submission" date="2018-04" db="EMBL/GenBank/DDBJ databases">
        <title>Genomic Encyclopedia of Type Strains, Phase IV (KMG-IV): sequencing the most valuable type-strain genomes for metagenomic binning, comparative biology and taxonomic classification.</title>
        <authorList>
            <person name="Goeker M."/>
        </authorList>
    </citation>
    <scope>NUCLEOTIDE SEQUENCE [LARGE SCALE GENOMIC DNA]</scope>
    <source>
        <strain evidence="4 5">DSM 14823</strain>
    </source>
</reference>
<keyword evidence="5" id="KW-1185">Reference proteome</keyword>
<keyword evidence="1" id="KW-0805">Transcription regulation</keyword>
<dbReference type="InterPro" id="IPR028082">
    <property type="entry name" value="Peripla_BP_I"/>
</dbReference>
<dbReference type="RefSeq" id="WP_133245268.1">
    <property type="nucleotide sequence ID" value="NZ_CAJKCJ010000019.1"/>
</dbReference>
<proteinExistence type="predicted"/>
<dbReference type="PANTHER" id="PTHR30146:SF109">
    <property type="entry name" value="HTH-TYPE TRANSCRIPTIONAL REGULATOR GALS"/>
    <property type="match status" value="1"/>
</dbReference>
<dbReference type="PANTHER" id="PTHR30146">
    <property type="entry name" value="LACI-RELATED TRANSCRIPTIONAL REPRESSOR"/>
    <property type="match status" value="1"/>
</dbReference>
<dbReference type="InterPro" id="IPR000843">
    <property type="entry name" value="HTH_LacI"/>
</dbReference>
<dbReference type="Pfam" id="PF13377">
    <property type="entry name" value="Peripla_BP_3"/>
    <property type="match status" value="1"/>
</dbReference>
<comment type="caution">
    <text evidence="4">The sequence shown here is derived from an EMBL/GenBank/DDBJ whole genome shotgun (WGS) entry which is preliminary data.</text>
</comment>
<gene>
    <name evidence="4" type="ORF">C8D82_13611</name>
</gene>
<accession>A0A2U1AI60</accession>
<dbReference type="SUPFAM" id="SSF47413">
    <property type="entry name" value="lambda repressor-like DNA-binding domains"/>
    <property type="match status" value="1"/>
</dbReference>
<dbReference type="CDD" id="cd01392">
    <property type="entry name" value="HTH_LacI"/>
    <property type="match status" value="1"/>
</dbReference>
<dbReference type="Pfam" id="PF00356">
    <property type="entry name" value="LacI"/>
    <property type="match status" value="1"/>
</dbReference>
<dbReference type="CDD" id="cd06267">
    <property type="entry name" value="PBP1_LacI_sugar_binding-like"/>
    <property type="match status" value="1"/>
</dbReference>
<dbReference type="InterPro" id="IPR046335">
    <property type="entry name" value="LacI/GalR-like_sensor"/>
</dbReference>
<evidence type="ECO:0000256" key="2">
    <source>
        <dbReference type="ARBA" id="ARBA00023125"/>
    </source>
</evidence>
<dbReference type="GO" id="GO:0003700">
    <property type="term" value="F:DNA-binding transcription factor activity"/>
    <property type="evidence" value="ECO:0007669"/>
    <property type="project" value="TreeGrafter"/>
</dbReference>
<dbReference type="EMBL" id="QEKH01000036">
    <property type="protein sequence ID" value="PVY36096.1"/>
    <property type="molecule type" value="Genomic_DNA"/>
</dbReference>
<dbReference type="SUPFAM" id="SSF53822">
    <property type="entry name" value="Periplasmic binding protein-like I"/>
    <property type="match status" value="1"/>
</dbReference>
<sequence length="324" mass="35678">MKPTLQEIARQCGVSVATVSRALAGSPRISADTRRRILMCARRTGYRSDACRTVALIVPHFSFGGYFGGLLERLYRELAPSGFMPVVISAEHLEVLEQQEFCGAISLMAQSGLEAYWGRRHAMPLVCINTSPRHLDGIYTVGSNDEQGMRLALDHLLKLGHRRIGRLGGINSFGDPNNWNSYARDRTFRAVMAQHGLPEELYAAPGDDDFADAVKSLLDRGITALIILNEGMELVTLHTLRLLGKRVPEDISVIAWSQPGVAGHLVPPPASLEQDFGALVRHSCELFRKLLAGEPVSDDVLIDYRFRPRSGTAPANGRPVKNDR</sequence>
<dbReference type="PROSITE" id="PS50932">
    <property type="entry name" value="HTH_LACI_2"/>
    <property type="match status" value="1"/>
</dbReference>
<name>A0A2U1AI60_9BACT</name>
<dbReference type="SMART" id="SM00354">
    <property type="entry name" value="HTH_LACI"/>
    <property type="match status" value="1"/>
</dbReference>